<comment type="caution">
    <text evidence="2">The sequence shown here is derived from an EMBL/GenBank/DDBJ whole genome shotgun (WGS) entry which is preliminary data.</text>
</comment>
<accession>A0ABW7X045</accession>
<feature type="domain" description="DUF4440" evidence="1">
    <location>
        <begin position="11"/>
        <end position="115"/>
    </location>
</feature>
<dbReference type="Pfam" id="PF14534">
    <property type="entry name" value="DUF4440"/>
    <property type="match status" value="1"/>
</dbReference>
<dbReference type="RefSeq" id="WP_357404975.1">
    <property type="nucleotide sequence ID" value="NZ_JBEYCD010000006.1"/>
</dbReference>
<dbReference type="InterPro" id="IPR032710">
    <property type="entry name" value="NTF2-like_dom_sf"/>
</dbReference>
<evidence type="ECO:0000313" key="2">
    <source>
        <dbReference type="EMBL" id="MFI2474467.1"/>
    </source>
</evidence>
<reference evidence="2 3" key="1">
    <citation type="submission" date="2024-10" db="EMBL/GenBank/DDBJ databases">
        <title>The Natural Products Discovery Center: Release of the First 8490 Sequenced Strains for Exploring Actinobacteria Biosynthetic Diversity.</title>
        <authorList>
            <person name="Kalkreuter E."/>
            <person name="Kautsar S.A."/>
            <person name="Yang D."/>
            <person name="Bader C.D."/>
            <person name="Teijaro C.N."/>
            <person name="Fluegel L."/>
            <person name="Davis C.M."/>
            <person name="Simpson J.R."/>
            <person name="Lauterbach L."/>
            <person name="Steele A.D."/>
            <person name="Gui C."/>
            <person name="Meng S."/>
            <person name="Li G."/>
            <person name="Viehrig K."/>
            <person name="Ye F."/>
            <person name="Su P."/>
            <person name="Kiefer A.F."/>
            <person name="Nichols A."/>
            <person name="Cepeda A.J."/>
            <person name="Yan W."/>
            <person name="Fan B."/>
            <person name="Jiang Y."/>
            <person name="Adhikari A."/>
            <person name="Zheng C.-J."/>
            <person name="Schuster L."/>
            <person name="Cowan T.M."/>
            <person name="Smanski M.J."/>
            <person name="Chevrette M.G."/>
            <person name="De Carvalho L.P.S."/>
            <person name="Shen B."/>
        </authorList>
    </citation>
    <scope>NUCLEOTIDE SEQUENCE [LARGE SCALE GENOMIC DNA]</scope>
    <source>
        <strain evidence="2 3">NPDC019275</strain>
    </source>
</reference>
<proteinExistence type="predicted"/>
<protein>
    <submittedName>
        <fullName evidence="2">Nuclear transport factor 2 family protein</fullName>
    </submittedName>
</protein>
<dbReference type="InterPro" id="IPR027843">
    <property type="entry name" value="DUF4440"/>
</dbReference>
<evidence type="ECO:0000259" key="1">
    <source>
        <dbReference type="Pfam" id="PF14534"/>
    </source>
</evidence>
<evidence type="ECO:0000313" key="3">
    <source>
        <dbReference type="Proteomes" id="UP001611415"/>
    </source>
</evidence>
<dbReference type="Gene3D" id="3.10.450.50">
    <property type="match status" value="1"/>
</dbReference>
<dbReference type="EMBL" id="JBIRYO010000007">
    <property type="protein sequence ID" value="MFI2474467.1"/>
    <property type="molecule type" value="Genomic_DNA"/>
</dbReference>
<gene>
    <name evidence="2" type="ORF">ACH49W_13915</name>
</gene>
<keyword evidence="3" id="KW-1185">Reference proteome</keyword>
<name>A0ABW7X045_9NOCA</name>
<organism evidence="2 3">
    <name type="scientific">Nocardia xishanensis</name>
    <dbReference type="NCBI Taxonomy" id="238964"/>
    <lineage>
        <taxon>Bacteria</taxon>
        <taxon>Bacillati</taxon>
        <taxon>Actinomycetota</taxon>
        <taxon>Actinomycetes</taxon>
        <taxon>Mycobacteriales</taxon>
        <taxon>Nocardiaceae</taxon>
        <taxon>Nocardia</taxon>
    </lineage>
</organism>
<sequence length="126" mass="13913">MTDTDVLDELLDLEGRGWDALCASSGADFYGALMTDDALMVLANGMVLDRAGVVDSLRHAPPWRTYEIQDPRLVHVGPAAAALIYVAVAYREGTTPAFRGVMSSVYLRTPDGWRLTCYQQTRFPEE</sequence>
<dbReference type="SUPFAM" id="SSF54427">
    <property type="entry name" value="NTF2-like"/>
    <property type="match status" value="1"/>
</dbReference>
<dbReference type="Proteomes" id="UP001611415">
    <property type="component" value="Unassembled WGS sequence"/>
</dbReference>